<protein>
    <recommendedName>
        <fullName evidence="4">DUF202 domain-containing protein</fullName>
    </recommendedName>
</protein>
<keyword evidence="3" id="KW-1185">Reference proteome</keyword>
<proteinExistence type="predicted"/>
<dbReference type="AlphaFoldDB" id="A0A2T9JTG9"/>
<name>A0A2T9JTG9_9CAUL</name>
<dbReference type="EMBL" id="QDKP01000014">
    <property type="protein sequence ID" value="PVM87013.1"/>
    <property type="molecule type" value="Genomic_DNA"/>
</dbReference>
<accession>A0A2T9JTG9</accession>
<reference evidence="2 3" key="1">
    <citation type="submission" date="2018-04" db="EMBL/GenBank/DDBJ databases">
        <title>The genome sequence of Caulobacter sp. 736.</title>
        <authorList>
            <person name="Gao J."/>
            <person name="Sun J."/>
        </authorList>
    </citation>
    <scope>NUCLEOTIDE SEQUENCE [LARGE SCALE GENOMIC DNA]</scope>
    <source>
        <strain evidence="2 3">736</strain>
    </source>
</reference>
<feature type="transmembrane region" description="Helical" evidence="1">
    <location>
        <begin position="12"/>
        <end position="31"/>
    </location>
</feature>
<sequence length="113" mass="12493">MKIRNHLVLSRLEVLAAATIAAAHLGSWISLHAQPSLWKPWDLLSLVVRLGVCIAFPAWSYHRLRTLRARARIEGGEASYPLDWTAWNIACGLGAAMILATSVSIMVVQYLKS</sequence>
<comment type="caution">
    <text evidence="2">The sequence shown here is derived from an EMBL/GenBank/DDBJ whole genome shotgun (WGS) entry which is preliminary data.</text>
</comment>
<evidence type="ECO:0000313" key="3">
    <source>
        <dbReference type="Proteomes" id="UP000244913"/>
    </source>
</evidence>
<gene>
    <name evidence="2" type="ORF">DDF65_05130</name>
</gene>
<organism evidence="2 3">
    <name type="scientific">Caulobacter radicis</name>
    <dbReference type="NCBI Taxonomy" id="2172650"/>
    <lineage>
        <taxon>Bacteria</taxon>
        <taxon>Pseudomonadati</taxon>
        <taxon>Pseudomonadota</taxon>
        <taxon>Alphaproteobacteria</taxon>
        <taxon>Caulobacterales</taxon>
        <taxon>Caulobacteraceae</taxon>
        <taxon>Caulobacter</taxon>
    </lineage>
</organism>
<dbReference type="RefSeq" id="WP_116565224.1">
    <property type="nucleotide sequence ID" value="NZ_QDKP01000014.1"/>
</dbReference>
<feature type="transmembrane region" description="Helical" evidence="1">
    <location>
        <begin position="43"/>
        <end position="64"/>
    </location>
</feature>
<evidence type="ECO:0000256" key="1">
    <source>
        <dbReference type="SAM" id="Phobius"/>
    </source>
</evidence>
<feature type="transmembrane region" description="Helical" evidence="1">
    <location>
        <begin position="85"/>
        <end position="111"/>
    </location>
</feature>
<keyword evidence="1" id="KW-1133">Transmembrane helix</keyword>
<keyword evidence="1" id="KW-0472">Membrane</keyword>
<evidence type="ECO:0000313" key="2">
    <source>
        <dbReference type="EMBL" id="PVM87013.1"/>
    </source>
</evidence>
<keyword evidence="1" id="KW-0812">Transmembrane</keyword>
<evidence type="ECO:0008006" key="4">
    <source>
        <dbReference type="Google" id="ProtNLM"/>
    </source>
</evidence>
<dbReference type="Proteomes" id="UP000244913">
    <property type="component" value="Unassembled WGS sequence"/>
</dbReference>